<dbReference type="NCBIfam" id="TIGR00377">
    <property type="entry name" value="ant_ant_sig"/>
    <property type="match status" value="1"/>
</dbReference>
<dbReference type="InterPro" id="IPR003658">
    <property type="entry name" value="Anti-sigma_ant"/>
</dbReference>
<dbReference type="InterPro" id="IPR002645">
    <property type="entry name" value="STAS_dom"/>
</dbReference>
<evidence type="ECO:0000256" key="1">
    <source>
        <dbReference type="ARBA" id="ARBA00009013"/>
    </source>
</evidence>
<dbReference type="PROSITE" id="PS50801">
    <property type="entry name" value="STAS"/>
    <property type="match status" value="1"/>
</dbReference>
<dbReference type="EMBL" id="JADPRT010000001">
    <property type="protein sequence ID" value="MBF9066856.1"/>
    <property type="molecule type" value="Genomic_DNA"/>
</dbReference>
<proteinExistence type="inferred from homology"/>
<organism evidence="4 5">
    <name type="scientific">Streptacidiphilus fuscans</name>
    <dbReference type="NCBI Taxonomy" id="2789292"/>
    <lineage>
        <taxon>Bacteria</taxon>
        <taxon>Bacillati</taxon>
        <taxon>Actinomycetota</taxon>
        <taxon>Actinomycetes</taxon>
        <taxon>Kitasatosporales</taxon>
        <taxon>Streptomycetaceae</taxon>
        <taxon>Streptacidiphilus</taxon>
    </lineage>
</organism>
<dbReference type="Pfam" id="PF01740">
    <property type="entry name" value="STAS"/>
    <property type="match status" value="1"/>
</dbReference>
<dbReference type="PANTHER" id="PTHR33495:SF2">
    <property type="entry name" value="ANTI-SIGMA FACTOR ANTAGONIST TM_1081-RELATED"/>
    <property type="match status" value="1"/>
</dbReference>
<protein>
    <recommendedName>
        <fullName evidence="2">Anti-sigma factor antagonist</fullName>
    </recommendedName>
</protein>
<dbReference type="AlphaFoldDB" id="A0A931B0U3"/>
<reference evidence="4" key="1">
    <citation type="submission" date="2020-11" db="EMBL/GenBank/DDBJ databases">
        <title>Isolation and identification of active actinomycetes.</title>
        <authorList>
            <person name="Yu B."/>
        </authorList>
    </citation>
    <scope>NUCLEOTIDE SEQUENCE</scope>
    <source>
        <strain evidence="4">NEAU-YB345</strain>
    </source>
</reference>
<keyword evidence="5" id="KW-1185">Reference proteome</keyword>
<feature type="domain" description="STAS" evidence="3">
    <location>
        <begin position="35"/>
        <end position="135"/>
    </location>
</feature>
<evidence type="ECO:0000313" key="5">
    <source>
        <dbReference type="Proteomes" id="UP000657385"/>
    </source>
</evidence>
<dbReference type="RefSeq" id="WP_196192031.1">
    <property type="nucleotide sequence ID" value="NZ_JADPRT010000001.1"/>
</dbReference>
<accession>A0A931B0U3</accession>
<dbReference type="SUPFAM" id="SSF52091">
    <property type="entry name" value="SpoIIaa-like"/>
    <property type="match status" value="1"/>
</dbReference>
<comment type="caution">
    <text evidence="4">The sequence shown here is derived from an EMBL/GenBank/DDBJ whole genome shotgun (WGS) entry which is preliminary data.</text>
</comment>
<dbReference type="GO" id="GO:0043856">
    <property type="term" value="F:anti-sigma factor antagonist activity"/>
    <property type="evidence" value="ECO:0007669"/>
    <property type="project" value="InterPro"/>
</dbReference>
<dbReference type="CDD" id="cd07043">
    <property type="entry name" value="STAS_anti-anti-sigma_factors"/>
    <property type="match status" value="1"/>
</dbReference>
<evidence type="ECO:0000256" key="2">
    <source>
        <dbReference type="RuleBase" id="RU003749"/>
    </source>
</evidence>
<dbReference type="Proteomes" id="UP000657385">
    <property type="component" value="Unassembled WGS sequence"/>
</dbReference>
<gene>
    <name evidence="4" type="ORF">I2501_02230</name>
</gene>
<dbReference type="InterPro" id="IPR036513">
    <property type="entry name" value="STAS_dom_sf"/>
</dbReference>
<name>A0A931B0U3_9ACTN</name>
<dbReference type="PANTHER" id="PTHR33495">
    <property type="entry name" value="ANTI-SIGMA FACTOR ANTAGONIST TM_1081-RELATED-RELATED"/>
    <property type="match status" value="1"/>
</dbReference>
<sequence>MPAFLRPGDRTTGSYAPRSARPVAAPAAHVCCTHFLVRTDVLDDAVVLRLSGELDRAAVPCLLHAVERALVRGRHRLVLDMEALRFCDAGGVGGLITARRAAEAVAVRMFVARPSRLLRRLLSLCRVSACFPTLP</sequence>
<evidence type="ECO:0000259" key="3">
    <source>
        <dbReference type="PROSITE" id="PS50801"/>
    </source>
</evidence>
<evidence type="ECO:0000313" key="4">
    <source>
        <dbReference type="EMBL" id="MBF9066856.1"/>
    </source>
</evidence>
<dbReference type="Gene3D" id="3.30.750.24">
    <property type="entry name" value="STAS domain"/>
    <property type="match status" value="1"/>
</dbReference>
<comment type="similarity">
    <text evidence="1 2">Belongs to the anti-sigma-factor antagonist family.</text>
</comment>